<gene>
    <name evidence="6" type="ORF">CSC65_08385</name>
</gene>
<dbReference type="EMBL" id="PDWN01000007">
    <property type="protein sequence ID" value="KAF1694705.1"/>
    <property type="molecule type" value="Genomic_DNA"/>
</dbReference>
<evidence type="ECO:0000256" key="2">
    <source>
        <dbReference type="ARBA" id="ARBA00006206"/>
    </source>
</evidence>
<evidence type="ECO:0000256" key="5">
    <source>
        <dbReference type="PIRNR" id="PIRNR005096"/>
    </source>
</evidence>
<dbReference type="Gene3D" id="2.70.98.10">
    <property type="match status" value="1"/>
</dbReference>
<keyword evidence="3 5" id="KW-0413">Isomerase</keyword>
<sequence length="352" mass="37912">MTRTRPFGRLDDGTPVHAWTLGDAEGLSAEILDLGGILARLEFPGAHGRTGLVLGLGDAQAYHDDPAYLGILVGRFGNRIAGAACTLDGERLRLTANQGRNHLHGGASGFGRRLWTVEAPDASTLVMRYRSPHGEEGYPGNLDVRATYRLQGARLRLDFEATSDRPTPFNPTHHPYFNLAGDPAVPASAQWLQVPASGYLPVDEALIPLGEVAGVSGSPFDFRAARTLDAAFDGRDPQLGTAGGYDHCLVLDAHSDYAAMLYSPHSGIALRIDSDAPALQLYGGHGLDRQHPGLGRGLCLEPQGFPDAPNRPAFPDAILRPGTTFRRRIEYRFAMPGRARPWEEVAAALERA</sequence>
<comment type="caution">
    <text evidence="6">The sequence shown here is derived from an EMBL/GenBank/DDBJ whole genome shotgun (WGS) entry which is preliminary data.</text>
</comment>
<evidence type="ECO:0000313" key="7">
    <source>
        <dbReference type="Proteomes" id="UP000788419"/>
    </source>
</evidence>
<dbReference type="NCBIfam" id="NF008277">
    <property type="entry name" value="PRK11055.1"/>
    <property type="match status" value="1"/>
</dbReference>
<dbReference type="InterPro" id="IPR008183">
    <property type="entry name" value="Aldose_1/G6P_1-epimerase"/>
</dbReference>
<dbReference type="CDD" id="cd09019">
    <property type="entry name" value="galactose_mutarotase_like"/>
    <property type="match status" value="1"/>
</dbReference>
<reference evidence="6 7" key="1">
    <citation type="submission" date="2017-10" db="EMBL/GenBank/DDBJ databases">
        <title>Whole genome sequencing of members of genus Pseudoxanthomonas.</title>
        <authorList>
            <person name="Kumar S."/>
            <person name="Bansal K."/>
            <person name="Kaur A."/>
            <person name="Patil P."/>
            <person name="Sharma S."/>
            <person name="Patil P.B."/>
        </authorList>
    </citation>
    <scope>NUCLEOTIDE SEQUENCE [LARGE SCALE GENOMIC DNA]</scope>
    <source>
        <strain evidence="6 7">DSM 17801</strain>
    </source>
</reference>
<name>A0ABQ6Z734_9GAMM</name>
<comment type="pathway">
    <text evidence="1 5">Carbohydrate metabolism; hexose metabolism.</text>
</comment>
<comment type="similarity">
    <text evidence="2 5">Belongs to the aldose epimerase family.</text>
</comment>
<dbReference type="PANTHER" id="PTHR10091">
    <property type="entry name" value="ALDOSE-1-EPIMERASE"/>
    <property type="match status" value="1"/>
</dbReference>
<evidence type="ECO:0000313" key="6">
    <source>
        <dbReference type="EMBL" id="KAF1694705.1"/>
    </source>
</evidence>
<dbReference type="Proteomes" id="UP000788419">
    <property type="component" value="Unassembled WGS sequence"/>
</dbReference>
<dbReference type="InterPro" id="IPR015443">
    <property type="entry name" value="Aldose_1-epimerase"/>
</dbReference>
<organism evidence="6 7">
    <name type="scientific">Pseudoxanthomonas daejeonensis</name>
    <dbReference type="NCBI Taxonomy" id="266062"/>
    <lineage>
        <taxon>Bacteria</taxon>
        <taxon>Pseudomonadati</taxon>
        <taxon>Pseudomonadota</taxon>
        <taxon>Gammaproteobacteria</taxon>
        <taxon>Lysobacterales</taxon>
        <taxon>Lysobacteraceae</taxon>
        <taxon>Pseudoxanthomonas</taxon>
    </lineage>
</organism>
<dbReference type="Pfam" id="PF01263">
    <property type="entry name" value="Aldose_epim"/>
    <property type="match status" value="1"/>
</dbReference>
<proteinExistence type="inferred from homology"/>
<comment type="catalytic activity">
    <reaction evidence="5">
        <text>alpha-D-glucose = beta-D-glucose</text>
        <dbReference type="Rhea" id="RHEA:10264"/>
        <dbReference type="ChEBI" id="CHEBI:15903"/>
        <dbReference type="ChEBI" id="CHEBI:17925"/>
        <dbReference type="EC" id="5.1.3.3"/>
    </reaction>
</comment>
<keyword evidence="7" id="KW-1185">Reference proteome</keyword>
<evidence type="ECO:0000256" key="1">
    <source>
        <dbReference type="ARBA" id="ARBA00005028"/>
    </source>
</evidence>
<dbReference type="InterPro" id="IPR047215">
    <property type="entry name" value="Galactose_mutarotase-like"/>
</dbReference>
<dbReference type="PIRSF" id="PIRSF005096">
    <property type="entry name" value="GALM"/>
    <property type="match status" value="1"/>
</dbReference>
<dbReference type="PANTHER" id="PTHR10091:SF0">
    <property type="entry name" value="GALACTOSE MUTAROTASE"/>
    <property type="match status" value="1"/>
</dbReference>
<evidence type="ECO:0000256" key="3">
    <source>
        <dbReference type="ARBA" id="ARBA00023235"/>
    </source>
</evidence>
<dbReference type="InterPro" id="IPR011013">
    <property type="entry name" value="Gal_mutarotase_sf_dom"/>
</dbReference>
<dbReference type="InterPro" id="IPR014718">
    <property type="entry name" value="GH-type_carb-bd"/>
</dbReference>
<protein>
    <recommendedName>
        <fullName evidence="5">Aldose 1-epimerase</fullName>
        <ecNumber evidence="5">5.1.3.3</ecNumber>
    </recommendedName>
</protein>
<dbReference type="RefSeq" id="WP_162410136.1">
    <property type="nucleotide sequence ID" value="NZ_PDWN01000007.1"/>
</dbReference>
<dbReference type="EC" id="5.1.3.3" evidence="5"/>
<keyword evidence="4 5" id="KW-0119">Carbohydrate metabolism</keyword>
<dbReference type="SUPFAM" id="SSF74650">
    <property type="entry name" value="Galactose mutarotase-like"/>
    <property type="match status" value="1"/>
</dbReference>
<accession>A0ABQ6Z734</accession>
<evidence type="ECO:0000256" key="4">
    <source>
        <dbReference type="ARBA" id="ARBA00023277"/>
    </source>
</evidence>